<dbReference type="Proteomes" id="UP000076584">
    <property type="component" value="Unassembled WGS sequence"/>
</dbReference>
<dbReference type="EMBL" id="LFIW01001479">
    <property type="protein sequence ID" value="KZL82214.1"/>
    <property type="molecule type" value="Genomic_DNA"/>
</dbReference>
<dbReference type="SUPFAM" id="SSF69318">
    <property type="entry name" value="Integrin alpha N-terminal domain"/>
    <property type="match status" value="1"/>
</dbReference>
<dbReference type="PROSITE" id="PS00109">
    <property type="entry name" value="PROTEIN_KINASE_TYR"/>
    <property type="match status" value="1"/>
</dbReference>
<protein>
    <recommendedName>
        <fullName evidence="1">non-specific serine/threonine protein kinase</fullName>
        <ecNumber evidence="1">2.7.11.1</ecNumber>
    </recommendedName>
</protein>
<comment type="caution">
    <text evidence="4">The sequence shown here is derived from an EMBL/GenBank/DDBJ whole genome shotgun (WGS) entry which is preliminary data.</text>
</comment>
<dbReference type="STRING" id="1573173.A0A167C727"/>
<evidence type="ECO:0000313" key="4">
    <source>
        <dbReference type="EMBL" id="KZL82214.1"/>
    </source>
</evidence>
<comment type="catalytic activity">
    <reaction evidence="2">
        <text>L-threonyl-[protein] + ATP = O-phospho-L-threonyl-[protein] + ADP + H(+)</text>
        <dbReference type="Rhea" id="RHEA:46608"/>
        <dbReference type="Rhea" id="RHEA-COMP:11060"/>
        <dbReference type="Rhea" id="RHEA-COMP:11605"/>
        <dbReference type="ChEBI" id="CHEBI:15378"/>
        <dbReference type="ChEBI" id="CHEBI:30013"/>
        <dbReference type="ChEBI" id="CHEBI:30616"/>
        <dbReference type="ChEBI" id="CHEBI:61977"/>
        <dbReference type="ChEBI" id="CHEBI:456216"/>
        <dbReference type="EC" id="2.7.11.1"/>
    </reaction>
</comment>
<comment type="catalytic activity">
    <reaction evidence="3">
        <text>L-seryl-[protein] + ATP = O-phospho-L-seryl-[protein] + ADP + H(+)</text>
        <dbReference type="Rhea" id="RHEA:17989"/>
        <dbReference type="Rhea" id="RHEA-COMP:9863"/>
        <dbReference type="Rhea" id="RHEA-COMP:11604"/>
        <dbReference type="ChEBI" id="CHEBI:15378"/>
        <dbReference type="ChEBI" id="CHEBI:29999"/>
        <dbReference type="ChEBI" id="CHEBI:30616"/>
        <dbReference type="ChEBI" id="CHEBI:83421"/>
        <dbReference type="ChEBI" id="CHEBI:456216"/>
        <dbReference type="EC" id="2.7.11.1"/>
    </reaction>
</comment>
<evidence type="ECO:0000256" key="1">
    <source>
        <dbReference type="ARBA" id="ARBA00012513"/>
    </source>
</evidence>
<dbReference type="EC" id="2.7.11.1" evidence="1"/>
<reference evidence="4 5" key="1">
    <citation type="submission" date="2015-06" db="EMBL/GenBank/DDBJ databases">
        <title>Survival trade-offs in plant roots during colonization by closely related pathogenic and mutualistic fungi.</title>
        <authorList>
            <person name="Hacquard S."/>
            <person name="Kracher B."/>
            <person name="Hiruma K."/>
            <person name="Weinman A."/>
            <person name="Muench P."/>
            <person name="Garrido Oter R."/>
            <person name="Ver Loren van Themaat E."/>
            <person name="Dallerey J.-F."/>
            <person name="Damm U."/>
            <person name="Henrissat B."/>
            <person name="Lespinet O."/>
            <person name="Thon M."/>
            <person name="Kemen E."/>
            <person name="McHardy A.C."/>
            <person name="Schulze-Lefert P."/>
            <person name="O'Connell R.J."/>
        </authorList>
    </citation>
    <scope>NUCLEOTIDE SEQUENCE [LARGE SCALE GENOMIC DNA]</scope>
    <source>
        <strain evidence="4 5">MAFF 238704</strain>
    </source>
</reference>
<name>A0A167C727_COLIC</name>
<dbReference type="GO" id="GO:0004674">
    <property type="term" value="F:protein serine/threonine kinase activity"/>
    <property type="evidence" value="ECO:0007669"/>
    <property type="project" value="UniProtKB-EC"/>
</dbReference>
<dbReference type="InterPro" id="IPR028994">
    <property type="entry name" value="Integrin_alpha_N"/>
</dbReference>
<gene>
    <name evidence="4" type="ORF">CI238_10942</name>
</gene>
<keyword evidence="5" id="KW-1185">Reference proteome</keyword>
<dbReference type="InterPro" id="IPR008266">
    <property type="entry name" value="Tyr_kinase_AS"/>
</dbReference>
<accession>A0A167C727</accession>
<evidence type="ECO:0000256" key="2">
    <source>
        <dbReference type="ARBA" id="ARBA00047899"/>
    </source>
</evidence>
<sequence length="491" mass="54570">MKVIIDRTMHPFTIYGSNGVDYIYLKEEEDYYDVLVWENKGSGGTKQKGDGVFYCDMRGTDSDDYVWIYADGHSNEIFANTHNTPFWDPNYDFEIKVPGLRTGIHLADWTGNGRCDVLVQNKKTGDISSWENQWNAGTKTLRFANRGVVASPGCSKGWGVGIFDRGMRIADMEWATDGLVEPPVWHVQRRPDEAHRRLGRANLRLADVENSGRADIIWLNKYTGAGSVWKNNGYAGPNGGGGGSSFSWTKRGVLYSPIDRGEVMNFANLGGLGKADLIQVYPATNEAYTFFNKYGGGGGSTGDDGPIESPGLPVYGSDTARPVPPTPVDKLTMSLTVNNVAERSFTKGYNVTLTLDKCKALGNVVLKFYLQPDQREDERNHLAKIDELKAVFDKNHNNSKNKQAIIDFVYSAIELTVADIRAYLHNYYIMHDDVTNGNVLMRESGGKVTYAKLVDCDKPTPLPRDVDQSEIDGLHELAPQRAENGFGIYRV</sequence>
<proteinExistence type="predicted"/>
<evidence type="ECO:0000313" key="5">
    <source>
        <dbReference type="Proteomes" id="UP000076584"/>
    </source>
</evidence>
<dbReference type="AlphaFoldDB" id="A0A167C727"/>
<organism evidence="4 5">
    <name type="scientific">Colletotrichum incanum</name>
    <name type="common">Soybean anthracnose fungus</name>
    <dbReference type="NCBI Taxonomy" id="1573173"/>
    <lineage>
        <taxon>Eukaryota</taxon>
        <taxon>Fungi</taxon>
        <taxon>Dikarya</taxon>
        <taxon>Ascomycota</taxon>
        <taxon>Pezizomycotina</taxon>
        <taxon>Sordariomycetes</taxon>
        <taxon>Hypocreomycetidae</taxon>
        <taxon>Glomerellales</taxon>
        <taxon>Glomerellaceae</taxon>
        <taxon>Colletotrichum</taxon>
        <taxon>Colletotrichum spaethianum species complex</taxon>
    </lineage>
</organism>
<evidence type="ECO:0000256" key="3">
    <source>
        <dbReference type="ARBA" id="ARBA00048679"/>
    </source>
</evidence>